<name>A0A1G4PM28_9BACL</name>
<accession>A0A1G4PM28</accession>
<feature type="transmembrane region" description="Helical" evidence="1">
    <location>
        <begin position="110"/>
        <end position="127"/>
    </location>
</feature>
<keyword evidence="4" id="KW-1185">Reference proteome</keyword>
<feature type="transmembrane region" description="Helical" evidence="1">
    <location>
        <begin position="180"/>
        <end position="199"/>
    </location>
</feature>
<evidence type="ECO:0000259" key="2">
    <source>
        <dbReference type="Pfam" id="PF04235"/>
    </source>
</evidence>
<evidence type="ECO:0000313" key="3">
    <source>
        <dbReference type="EMBL" id="SCW33235.1"/>
    </source>
</evidence>
<dbReference type="OrthoDB" id="9807744at2"/>
<reference evidence="4" key="1">
    <citation type="submission" date="2016-10" db="EMBL/GenBank/DDBJ databases">
        <authorList>
            <person name="Varghese N."/>
            <person name="Submissions S."/>
        </authorList>
    </citation>
    <scope>NUCLEOTIDE SEQUENCE [LARGE SCALE GENOMIC DNA]</scope>
    <source>
        <strain evidence="4">CGMCC 1.8946</strain>
    </source>
</reference>
<feature type="transmembrane region" description="Helical" evidence="1">
    <location>
        <begin position="12"/>
        <end position="30"/>
    </location>
</feature>
<feature type="transmembrane region" description="Helical" evidence="1">
    <location>
        <begin position="50"/>
        <end position="67"/>
    </location>
</feature>
<evidence type="ECO:0000256" key="1">
    <source>
        <dbReference type="SAM" id="Phobius"/>
    </source>
</evidence>
<keyword evidence="1" id="KW-0472">Membrane</keyword>
<keyword evidence="1" id="KW-1133">Transmembrane helix</keyword>
<feature type="domain" description="DUF418" evidence="2">
    <location>
        <begin position="198"/>
        <end position="358"/>
    </location>
</feature>
<feature type="transmembrane region" description="Helical" evidence="1">
    <location>
        <begin position="211"/>
        <end position="234"/>
    </location>
</feature>
<dbReference type="RefSeq" id="WP_090666736.1">
    <property type="nucleotide sequence ID" value="NZ_FMTT01000003.1"/>
</dbReference>
<gene>
    <name evidence="3" type="ORF">SAMN04487970_100366</name>
</gene>
<evidence type="ECO:0000313" key="4">
    <source>
        <dbReference type="Proteomes" id="UP000198601"/>
    </source>
</evidence>
<dbReference type="Pfam" id="PF04235">
    <property type="entry name" value="DUF418"/>
    <property type="match status" value="1"/>
</dbReference>
<dbReference type="EMBL" id="FMTT01000003">
    <property type="protein sequence ID" value="SCW33235.1"/>
    <property type="molecule type" value="Genomic_DNA"/>
</dbReference>
<feature type="transmembrane region" description="Helical" evidence="1">
    <location>
        <begin position="322"/>
        <end position="343"/>
    </location>
</feature>
<protein>
    <submittedName>
        <fullName evidence="3">Uncharacterized membrane protein YeiB</fullName>
    </submittedName>
</protein>
<dbReference type="PANTHER" id="PTHR30590:SF3">
    <property type="entry name" value="HYPOTHETICAL MEMBRANE SPANNING PROTEIN"/>
    <property type="match status" value="1"/>
</dbReference>
<dbReference type="Proteomes" id="UP000198601">
    <property type="component" value="Unassembled WGS sequence"/>
</dbReference>
<feature type="transmembrane region" description="Helical" evidence="1">
    <location>
        <begin position="254"/>
        <end position="276"/>
    </location>
</feature>
<dbReference type="InterPro" id="IPR052529">
    <property type="entry name" value="Bact_Transport_Assoc"/>
</dbReference>
<feature type="transmembrane region" description="Helical" evidence="1">
    <location>
        <begin position="132"/>
        <end position="153"/>
    </location>
</feature>
<sequence>MSQSKKRITALDFARALAIFGMIIVNYKLAMQAENGGPAWLQSIAGLLEGRSSALFVVLAGIGVSLMTSKARTSMNEELIRQSRNSLYRRAAFLFIAGVLLLLMGWSADILHYYAVFMLVAAVLITVSDNKILGLFSIVLLASQIFLVIFNYGNGWNSSFREYSGFWTIEGFTRNLLFNGFHPVFPWLCFFLIGLWIGRKRWLDKENRSKVLLYSLSGTVVFETLSFFLIQWTSAELNVGVAKYLFGTKPMPPTMLYVLSGICSSVAVIAICLYVVDKFENSPLTQAVINTGQLSLSHYIGHIVIGLGLLQALGYLENGGLSFAMAYGTAYFIVAIVFSNLWIKWKTRGPIELIMRKVC</sequence>
<feature type="transmembrane region" description="Helical" evidence="1">
    <location>
        <begin position="296"/>
        <end position="316"/>
    </location>
</feature>
<dbReference type="AlphaFoldDB" id="A0A1G4PM28"/>
<feature type="transmembrane region" description="Helical" evidence="1">
    <location>
        <begin position="87"/>
        <end position="104"/>
    </location>
</feature>
<dbReference type="InterPro" id="IPR007349">
    <property type="entry name" value="DUF418"/>
</dbReference>
<organism evidence="3 4">
    <name type="scientific">Paenibacillus tianmuensis</name>
    <dbReference type="NCBI Taxonomy" id="624147"/>
    <lineage>
        <taxon>Bacteria</taxon>
        <taxon>Bacillati</taxon>
        <taxon>Bacillota</taxon>
        <taxon>Bacilli</taxon>
        <taxon>Bacillales</taxon>
        <taxon>Paenibacillaceae</taxon>
        <taxon>Paenibacillus</taxon>
    </lineage>
</organism>
<dbReference type="STRING" id="624147.SAMN04487970_100366"/>
<proteinExistence type="predicted"/>
<dbReference type="PANTHER" id="PTHR30590">
    <property type="entry name" value="INNER MEMBRANE PROTEIN"/>
    <property type="match status" value="1"/>
</dbReference>
<keyword evidence="1" id="KW-0812">Transmembrane</keyword>